<dbReference type="Proteomes" id="UP000762676">
    <property type="component" value="Unassembled WGS sequence"/>
</dbReference>
<dbReference type="PANTHER" id="PTHR46601:SF1">
    <property type="entry name" value="ADF-H DOMAIN-CONTAINING PROTEIN"/>
    <property type="match status" value="1"/>
</dbReference>
<name>A0AAV4IN38_9GAST</name>
<dbReference type="PANTHER" id="PTHR46601">
    <property type="entry name" value="ULP_PROTEASE DOMAIN-CONTAINING PROTEIN"/>
    <property type="match status" value="1"/>
</dbReference>
<dbReference type="EMBL" id="BMAT01009686">
    <property type="protein sequence ID" value="GFS11672.1"/>
    <property type="molecule type" value="Genomic_DNA"/>
</dbReference>
<proteinExistence type="predicted"/>
<gene>
    <name evidence="1" type="ORF">ElyMa_004839700</name>
</gene>
<comment type="caution">
    <text evidence="1">The sequence shown here is derived from an EMBL/GenBank/DDBJ whole genome shotgun (WGS) entry which is preliminary data.</text>
</comment>
<evidence type="ECO:0000313" key="1">
    <source>
        <dbReference type="EMBL" id="GFS11672.1"/>
    </source>
</evidence>
<protein>
    <submittedName>
        <fullName evidence="1">Uncharacterized protein</fullName>
    </submittedName>
</protein>
<dbReference type="AlphaFoldDB" id="A0AAV4IN38"/>
<accession>A0AAV4IN38</accession>
<reference evidence="1 2" key="1">
    <citation type="journal article" date="2021" name="Elife">
        <title>Chloroplast acquisition without the gene transfer in kleptoplastic sea slugs, Plakobranchus ocellatus.</title>
        <authorList>
            <person name="Maeda T."/>
            <person name="Takahashi S."/>
            <person name="Yoshida T."/>
            <person name="Shimamura S."/>
            <person name="Takaki Y."/>
            <person name="Nagai Y."/>
            <person name="Toyoda A."/>
            <person name="Suzuki Y."/>
            <person name="Arimoto A."/>
            <person name="Ishii H."/>
            <person name="Satoh N."/>
            <person name="Nishiyama T."/>
            <person name="Hasebe M."/>
            <person name="Maruyama T."/>
            <person name="Minagawa J."/>
            <person name="Obokata J."/>
            <person name="Shigenobu S."/>
        </authorList>
    </citation>
    <scope>NUCLEOTIDE SEQUENCE [LARGE SCALE GENOMIC DNA]</scope>
</reference>
<organism evidence="1 2">
    <name type="scientific">Elysia marginata</name>
    <dbReference type="NCBI Taxonomy" id="1093978"/>
    <lineage>
        <taxon>Eukaryota</taxon>
        <taxon>Metazoa</taxon>
        <taxon>Spiralia</taxon>
        <taxon>Lophotrochozoa</taxon>
        <taxon>Mollusca</taxon>
        <taxon>Gastropoda</taxon>
        <taxon>Heterobranchia</taxon>
        <taxon>Euthyneura</taxon>
        <taxon>Panpulmonata</taxon>
        <taxon>Sacoglossa</taxon>
        <taxon>Placobranchoidea</taxon>
        <taxon>Plakobranchidae</taxon>
        <taxon>Elysia</taxon>
    </lineage>
</organism>
<keyword evidence="2" id="KW-1185">Reference proteome</keyword>
<evidence type="ECO:0000313" key="2">
    <source>
        <dbReference type="Proteomes" id="UP000762676"/>
    </source>
</evidence>
<sequence length="156" mass="17964">MKSPVEIVRAYFGSRHGKSPCDACGGVVVEQDILPRQALIKDAKTTFKHCQKLHSLPEEEPSPTMCCHKRRVFSLVQEENIDRSMPFSELQTVEGTRKLHSLRRVRKNTIQTRNLSFLHCLFGEKKEGCVNSKYVEPWRTVKIKNPVPVSSHYWSL</sequence>